<organism evidence="3 4">
    <name type="scientific">Piromyces finnis</name>
    <dbReference type="NCBI Taxonomy" id="1754191"/>
    <lineage>
        <taxon>Eukaryota</taxon>
        <taxon>Fungi</taxon>
        <taxon>Fungi incertae sedis</taxon>
        <taxon>Chytridiomycota</taxon>
        <taxon>Chytridiomycota incertae sedis</taxon>
        <taxon>Neocallimastigomycetes</taxon>
        <taxon>Neocallimastigales</taxon>
        <taxon>Neocallimastigaceae</taxon>
        <taxon>Piromyces</taxon>
    </lineage>
</organism>
<dbReference type="HAMAP" id="MF_00528">
    <property type="entry name" value="Maf"/>
    <property type="match status" value="1"/>
</dbReference>
<dbReference type="GO" id="GO:0047429">
    <property type="term" value="F:nucleoside triphosphate diphosphatase activity"/>
    <property type="evidence" value="ECO:0007669"/>
    <property type="project" value="InterPro"/>
</dbReference>
<dbReference type="OrthoDB" id="10267058at2759"/>
<dbReference type="AlphaFoldDB" id="A0A1Y1V570"/>
<gene>
    <name evidence="3" type="ORF">BCR36DRAFT_330331</name>
</gene>
<comment type="caution">
    <text evidence="3">The sequence shown here is derived from an EMBL/GenBank/DDBJ whole genome shotgun (WGS) entry which is preliminary data.</text>
</comment>
<dbReference type="Pfam" id="PF02545">
    <property type="entry name" value="Maf"/>
    <property type="match status" value="2"/>
</dbReference>
<dbReference type="PANTHER" id="PTHR43213">
    <property type="entry name" value="BIFUNCTIONAL DTTP/UTP PYROPHOSPHATASE/METHYLTRANSFERASE PROTEIN-RELATED"/>
    <property type="match status" value="1"/>
</dbReference>
<accession>A0A1Y1V570</accession>
<dbReference type="EMBL" id="MCFH01000030">
    <property type="protein sequence ID" value="ORX47581.1"/>
    <property type="molecule type" value="Genomic_DNA"/>
</dbReference>
<comment type="cofactor">
    <cofactor evidence="1">
        <name>a divalent metal cation</name>
        <dbReference type="ChEBI" id="CHEBI:60240"/>
    </cofactor>
</comment>
<dbReference type="PANTHER" id="PTHR43213:SF5">
    <property type="entry name" value="BIFUNCTIONAL DTTP_UTP PYROPHOSPHATASE_METHYLTRANSFERASE PROTEIN-RELATED"/>
    <property type="match status" value="1"/>
</dbReference>
<sequence>MNFNLPFLQKFKVNDKDKSEEALLKLILGSGSPRRKEILSKLDIPFEVDPSKFDESILDKNNSNVADYVRRNAIEKSLEVYCRRKNSNIKDNIIVVGADTVVTCQNKILGKPSSIEDAKATLKNLRGQHHSVFTGVSIVLPLKDSVLKSEKKALFNIEKVLKAKNTQSHINKKRKVEENILTTKVERLPPNKSYIENATLLTLQDIQNDVDTNDMVIVSFVEETQVSFSSEKESFSDEVIDAYVATGEPMDKAGSYGYQGLSAFFIEKINGCYYNVVGFPAQRFFCTFKQLLD</sequence>
<keyword evidence="4" id="KW-1185">Reference proteome</keyword>
<dbReference type="STRING" id="1754191.A0A1Y1V570"/>
<dbReference type="CDD" id="cd00555">
    <property type="entry name" value="Maf"/>
    <property type="match status" value="1"/>
</dbReference>
<evidence type="ECO:0000256" key="2">
    <source>
        <dbReference type="ARBA" id="ARBA00022801"/>
    </source>
</evidence>
<dbReference type="InterPro" id="IPR029001">
    <property type="entry name" value="ITPase-like_fam"/>
</dbReference>
<dbReference type="SUPFAM" id="SSF52972">
    <property type="entry name" value="ITPase-like"/>
    <property type="match status" value="2"/>
</dbReference>
<protein>
    <submittedName>
        <fullName evidence="3">Maf-like protein</fullName>
    </submittedName>
</protein>
<proteinExistence type="inferred from homology"/>
<reference evidence="3 4" key="2">
    <citation type="submission" date="2016-08" db="EMBL/GenBank/DDBJ databases">
        <title>Pervasive Adenine N6-methylation of Active Genes in Fungi.</title>
        <authorList>
            <consortium name="DOE Joint Genome Institute"/>
            <person name="Mondo S.J."/>
            <person name="Dannebaum R.O."/>
            <person name="Kuo R.C."/>
            <person name="Labutti K."/>
            <person name="Haridas S."/>
            <person name="Kuo A."/>
            <person name="Salamov A."/>
            <person name="Ahrendt S.R."/>
            <person name="Lipzen A."/>
            <person name="Sullivan W."/>
            <person name="Andreopoulos W.B."/>
            <person name="Clum A."/>
            <person name="Lindquist E."/>
            <person name="Daum C."/>
            <person name="Ramamoorthy G.K."/>
            <person name="Gryganskyi A."/>
            <person name="Culley D."/>
            <person name="Magnuson J.K."/>
            <person name="James T.Y."/>
            <person name="O'Malley M.A."/>
            <person name="Stajich J.E."/>
            <person name="Spatafora J.W."/>
            <person name="Visel A."/>
            <person name="Grigoriev I.V."/>
        </authorList>
    </citation>
    <scope>NUCLEOTIDE SEQUENCE [LARGE SCALE GENOMIC DNA]</scope>
    <source>
        <strain evidence="4">finn</strain>
    </source>
</reference>
<evidence type="ECO:0000313" key="3">
    <source>
        <dbReference type="EMBL" id="ORX47581.1"/>
    </source>
</evidence>
<evidence type="ECO:0000256" key="1">
    <source>
        <dbReference type="ARBA" id="ARBA00001968"/>
    </source>
</evidence>
<evidence type="ECO:0000313" key="4">
    <source>
        <dbReference type="Proteomes" id="UP000193719"/>
    </source>
</evidence>
<dbReference type="InterPro" id="IPR003697">
    <property type="entry name" value="Maf-like"/>
</dbReference>
<reference evidence="3 4" key="1">
    <citation type="submission" date="2016-08" db="EMBL/GenBank/DDBJ databases">
        <title>Genomes of anaerobic fungi encode conserved fungal cellulosomes for biomass hydrolysis.</title>
        <authorList>
            <consortium name="DOE Joint Genome Institute"/>
            <person name="Haitjema C.H."/>
            <person name="Gilmore S.P."/>
            <person name="Henske J.K."/>
            <person name="Solomon K.V."/>
            <person name="De Groot R."/>
            <person name="Kuo A."/>
            <person name="Mondo S.J."/>
            <person name="Salamov A.A."/>
            <person name="Labutti K."/>
            <person name="Zhao Z."/>
            <person name="Chiniquy J."/>
            <person name="Barry K."/>
            <person name="Brewer H.M."/>
            <person name="Purvine S.O."/>
            <person name="Wright A.T."/>
            <person name="Boxma B."/>
            <person name="Van Alen T."/>
            <person name="Hackstein J.H."/>
            <person name="Baker S.E."/>
            <person name="Grigoriev I.V."/>
            <person name="O'Malley M.A."/>
        </authorList>
    </citation>
    <scope>NUCLEOTIDE SEQUENCE [LARGE SCALE GENOMIC DNA]</scope>
    <source>
        <strain evidence="4">finn</strain>
    </source>
</reference>
<keyword evidence="2" id="KW-0378">Hydrolase</keyword>
<name>A0A1Y1V570_9FUNG</name>
<dbReference type="Gene3D" id="3.90.950.10">
    <property type="match status" value="1"/>
</dbReference>
<dbReference type="Proteomes" id="UP000193719">
    <property type="component" value="Unassembled WGS sequence"/>
</dbReference>